<protein>
    <submittedName>
        <fullName evidence="4">CoA-binding protein</fullName>
    </submittedName>
</protein>
<comment type="caution">
    <text evidence="4">The sequence shown here is derived from an EMBL/GenBank/DDBJ whole genome shotgun (WGS) entry which is preliminary data.</text>
</comment>
<name>A0ABV0JVW2_9CYAN</name>
<dbReference type="PANTHER" id="PTHR11117:SF2">
    <property type="entry name" value="SUCCINATE--COA LIGASE [ADP_GDP-FORMING] SUBUNIT ALPHA, MITOCHONDRIAL"/>
    <property type="match status" value="1"/>
</dbReference>
<dbReference type="SUPFAM" id="SSF51735">
    <property type="entry name" value="NAD(P)-binding Rossmann-fold domains"/>
    <property type="match status" value="1"/>
</dbReference>
<dbReference type="RefSeq" id="WP_190423114.1">
    <property type="nucleotide sequence ID" value="NZ_JAMPKK010000073.1"/>
</dbReference>
<dbReference type="InterPro" id="IPR003781">
    <property type="entry name" value="CoA-bd"/>
</dbReference>
<dbReference type="Proteomes" id="UP001442494">
    <property type="component" value="Unassembled WGS sequence"/>
</dbReference>
<organism evidence="4 5">
    <name type="scientific">Funiculus sociatus GB2-A5</name>
    <dbReference type="NCBI Taxonomy" id="2933946"/>
    <lineage>
        <taxon>Bacteria</taxon>
        <taxon>Bacillati</taxon>
        <taxon>Cyanobacteriota</taxon>
        <taxon>Cyanophyceae</taxon>
        <taxon>Coleofasciculales</taxon>
        <taxon>Coleofasciculaceae</taxon>
        <taxon>Funiculus</taxon>
    </lineage>
</organism>
<evidence type="ECO:0000313" key="5">
    <source>
        <dbReference type="Proteomes" id="UP001442494"/>
    </source>
</evidence>
<evidence type="ECO:0000259" key="3">
    <source>
        <dbReference type="SMART" id="SM00881"/>
    </source>
</evidence>
<keyword evidence="1" id="KW-0436">Ligase</keyword>
<evidence type="ECO:0000256" key="2">
    <source>
        <dbReference type="ARBA" id="ARBA00022741"/>
    </source>
</evidence>
<dbReference type="Gene3D" id="3.40.50.261">
    <property type="entry name" value="Succinyl-CoA synthetase domains"/>
    <property type="match status" value="1"/>
</dbReference>
<dbReference type="Gene3D" id="3.40.50.720">
    <property type="entry name" value="NAD(P)-binding Rossmann-like Domain"/>
    <property type="match status" value="1"/>
</dbReference>
<gene>
    <name evidence="4" type="ORF">NDI37_23920</name>
</gene>
<feature type="domain" description="CoA-binding" evidence="3">
    <location>
        <begin position="2"/>
        <end position="99"/>
    </location>
</feature>
<accession>A0ABV0JVW2</accession>
<proteinExistence type="predicted"/>
<dbReference type="PRINTS" id="PR01798">
    <property type="entry name" value="SCOASYNTHASE"/>
</dbReference>
<dbReference type="SUPFAM" id="SSF52210">
    <property type="entry name" value="Succinyl-CoA synthetase domains"/>
    <property type="match status" value="1"/>
</dbReference>
<reference evidence="4 5" key="1">
    <citation type="submission" date="2022-04" db="EMBL/GenBank/DDBJ databases">
        <title>Positive selection, recombination, and allopatry shape intraspecific diversity of widespread and dominant cyanobacteria.</title>
        <authorList>
            <person name="Wei J."/>
            <person name="Shu W."/>
            <person name="Hu C."/>
        </authorList>
    </citation>
    <scope>NUCLEOTIDE SEQUENCE [LARGE SCALE GENOMIC DNA]</scope>
    <source>
        <strain evidence="4 5">GB2-A5</strain>
    </source>
</reference>
<dbReference type="Pfam" id="PF00549">
    <property type="entry name" value="Ligase_CoA"/>
    <property type="match status" value="1"/>
</dbReference>
<dbReference type="PANTHER" id="PTHR11117">
    <property type="entry name" value="SUCCINYL-COA LIGASE SUBUNIT ALPHA"/>
    <property type="match status" value="1"/>
</dbReference>
<dbReference type="PIRSF" id="PIRSF001553">
    <property type="entry name" value="SucCS_alpha"/>
    <property type="match status" value="1"/>
</dbReference>
<dbReference type="EMBL" id="JAMPKK010000073">
    <property type="protein sequence ID" value="MEP0867503.1"/>
    <property type="molecule type" value="Genomic_DNA"/>
</dbReference>
<sequence>MNVTPDNKILVQGISEEQGSIYAARMKSYGTNIVAGTSAGHGGQLLHGIPVFDLVEQAIVEVGAIDTSIIFVPAYQVLDAALEAIASGIRQIILITGGIPPLDMVKVLRKAEATKTLVLGSSSSGIIVPGKILLGTHESKFYTPGNIGIIGRTGTLTYEVAWELTQATLGQSVAVSIGSDPIVGSSVVEWLQILAADKNTKAIVLVNHIGVPCEETAAKYIVEELDKPVVAYLAGRKSQKKLIGHANAISLRHREMMFASQRDGLASELTPEERQIAAFKQAKIPIADSPSQIPDLVKKALKK</sequence>
<evidence type="ECO:0000256" key="1">
    <source>
        <dbReference type="ARBA" id="ARBA00022598"/>
    </source>
</evidence>
<dbReference type="SMART" id="SM00881">
    <property type="entry name" value="CoA_binding"/>
    <property type="match status" value="1"/>
</dbReference>
<dbReference type="InterPro" id="IPR036291">
    <property type="entry name" value="NAD(P)-bd_dom_sf"/>
</dbReference>
<dbReference type="InterPro" id="IPR005811">
    <property type="entry name" value="SUCC_ACL_C"/>
</dbReference>
<keyword evidence="2" id="KW-0547">Nucleotide-binding</keyword>
<keyword evidence="5" id="KW-1185">Reference proteome</keyword>
<dbReference type="InterPro" id="IPR016102">
    <property type="entry name" value="Succinyl-CoA_synth-like"/>
</dbReference>
<dbReference type="InterPro" id="IPR005810">
    <property type="entry name" value="CoA_lig_alpha"/>
</dbReference>
<dbReference type="Pfam" id="PF02629">
    <property type="entry name" value="CoA_binding"/>
    <property type="match status" value="1"/>
</dbReference>
<evidence type="ECO:0000313" key="4">
    <source>
        <dbReference type="EMBL" id="MEP0867503.1"/>
    </source>
</evidence>